<feature type="region of interest" description="Disordered" evidence="1">
    <location>
        <begin position="175"/>
        <end position="195"/>
    </location>
</feature>
<comment type="caution">
    <text evidence="2">The sequence shown here is derived from an EMBL/GenBank/DDBJ whole genome shotgun (WGS) entry which is preliminary data.</text>
</comment>
<evidence type="ECO:0000256" key="1">
    <source>
        <dbReference type="SAM" id="MobiDB-lite"/>
    </source>
</evidence>
<gene>
    <name evidence="2" type="ORF">GCM10009663_43530</name>
</gene>
<feature type="compositionally biased region" description="Low complexity" evidence="1">
    <location>
        <begin position="10"/>
        <end position="24"/>
    </location>
</feature>
<evidence type="ECO:0008006" key="4">
    <source>
        <dbReference type="Google" id="ProtNLM"/>
    </source>
</evidence>
<evidence type="ECO:0000313" key="3">
    <source>
        <dbReference type="Proteomes" id="UP001499987"/>
    </source>
</evidence>
<protein>
    <recommendedName>
        <fullName evidence="4">Asp23/Gls24 family envelope stress response protein</fullName>
    </recommendedName>
</protein>
<reference evidence="2 3" key="1">
    <citation type="journal article" date="2019" name="Int. J. Syst. Evol. Microbiol.">
        <title>The Global Catalogue of Microorganisms (GCM) 10K type strain sequencing project: providing services to taxonomists for standard genome sequencing and annotation.</title>
        <authorList>
            <consortium name="The Broad Institute Genomics Platform"/>
            <consortium name="The Broad Institute Genome Sequencing Center for Infectious Disease"/>
            <person name="Wu L."/>
            <person name="Ma J."/>
        </authorList>
    </citation>
    <scope>NUCLEOTIDE SEQUENCE [LARGE SCALE GENOMIC DNA]</scope>
    <source>
        <strain evidence="2 3">JCM 13002</strain>
    </source>
</reference>
<dbReference type="Proteomes" id="UP001499987">
    <property type="component" value="Unassembled WGS sequence"/>
</dbReference>
<keyword evidence="3" id="KW-1185">Reference proteome</keyword>
<dbReference type="EMBL" id="BAAALD010000043">
    <property type="protein sequence ID" value="GAA1095599.1"/>
    <property type="molecule type" value="Genomic_DNA"/>
</dbReference>
<sequence>MALEHRPAHTTGPTRPRPGTGRTPDSPDDPADADKQRLLRQATEALRAQGPDSRSTALADRVMRAVRAEHRRGRRLPRGDPALRCRIDETTAAKALRRAADDAGTARAGSCRLTPVADGRTIHATMTLTADPSRPLLPQADQVRRAVLHNAQHTLGLAVTRVDITIDDLHTPKAPSCSDCEDVGGTARGSDPCSE</sequence>
<evidence type="ECO:0000313" key="2">
    <source>
        <dbReference type="EMBL" id="GAA1095599.1"/>
    </source>
</evidence>
<feature type="region of interest" description="Disordered" evidence="1">
    <location>
        <begin position="1"/>
        <end position="36"/>
    </location>
</feature>
<organism evidence="2 3">
    <name type="scientific">Kitasatospora arboriphila</name>
    <dbReference type="NCBI Taxonomy" id="258052"/>
    <lineage>
        <taxon>Bacteria</taxon>
        <taxon>Bacillati</taxon>
        <taxon>Actinomycetota</taxon>
        <taxon>Actinomycetes</taxon>
        <taxon>Kitasatosporales</taxon>
        <taxon>Streptomycetaceae</taxon>
        <taxon>Kitasatospora</taxon>
    </lineage>
</organism>
<proteinExistence type="predicted"/>
<name>A0ABN1TNH0_9ACTN</name>
<accession>A0ABN1TNH0</accession>